<dbReference type="GO" id="GO:0005524">
    <property type="term" value="F:ATP binding"/>
    <property type="evidence" value="ECO:0007669"/>
    <property type="project" value="InterPro"/>
</dbReference>
<reference evidence="5" key="1">
    <citation type="submission" date="2010-07" db="EMBL/GenBank/DDBJ databases">
        <title>The genome sequence of Gaeumannomyces graminis var. tritici strain R3-111a-1.</title>
        <authorList>
            <consortium name="The Broad Institute Genome Sequencing Platform"/>
            <person name="Ma L.-J."/>
            <person name="Dead R."/>
            <person name="Young S."/>
            <person name="Zeng Q."/>
            <person name="Koehrsen M."/>
            <person name="Alvarado L."/>
            <person name="Berlin A."/>
            <person name="Chapman S.B."/>
            <person name="Chen Z."/>
            <person name="Freedman E."/>
            <person name="Gellesch M."/>
            <person name="Goldberg J."/>
            <person name="Griggs A."/>
            <person name="Gujja S."/>
            <person name="Heilman E.R."/>
            <person name="Heiman D."/>
            <person name="Hepburn T."/>
            <person name="Howarth C."/>
            <person name="Jen D."/>
            <person name="Larson L."/>
            <person name="Mehta T."/>
            <person name="Neiman D."/>
            <person name="Pearson M."/>
            <person name="Roberts A."/>
            <person name="Saif S."/>
            <person name="Shea T."/>
            <person name="Shenoy N."/>
            <person name="Sisk P."/>
            <person name="Stolte C."/>
            <person name="Sykes S."/>
            <person name="Walk T."/>
            <person name="White J."/>
            <person name="Yandava C."/>
            <person name="Haas B."/>
            <person name="Nusbaum C."/>
            <person name="Birren B."/>
        </authorList>
    </citation>
    <scope>NUCLEOTIDE SEQUENCE [LARGE SCALE GENOMIC DNA]</scope>
    <source>
        <strain evidence="5">R3-111a-1</strain>
    </source>
</reference>
<evidence type="ECO:0000313" key="5">
    <source>
        <dbReference type="Proteomes" id="UP000006039"/>
    </source>
</evidence>
<dbReference type="Proteomes" id="UP000006039">
    <property type="component" value="Unassembled WGS sequence"/>
</dbReference>
<organism evidence="3">
    <name type="scientific">Gaeumannomyces tritici (strain R3-111a-1)</name>
    <name type="common">Wheat and barley take-all root rot fungus</name>
    <name type="synonym">Gaeumannomyces graminis var. tritici</name>
    <dbReference type="NCBI Taxonomy" id="644352"/>
    <lineage>
        <taxon>Eukaryota</taxon>
        <taxon>Fungi</taxon>
        <taxon>Dikarya</taxon>
        <taxon>Ascomycota</taxon>
        <taxon>Pezizomycotina</taxon>
        <taxon>Sordariomycetes</taxon>
        <taxon>Sordariomycetidae</taxon>
        <taxon>Magnaporthales</taxon>
        <taxon>Magnaporthaceae</taxon>
        <taxon>Gaeumannomyces</taxon>
    </lineage>
</organism>
<dbReference type="EMBL" id="GL385429">
    <property type="protein sequence ID" value="EJT68738.1"/>
    <property type="molecule type" value="Genomic_DNA"/>
</dbReference>
<dbReference type="SMART" id="SM00220">
    <property type="entry name" value="S_TKc"/>
    <property type="match status" value="1"/>
</dbReference>
<dbReference type="SUPFAM" id="SSF56112">
    <property type="entry name" value="Protein kinase-like (PK-like)"/>
    <property type="match status" value="1"/>
</dbReference>
<keyword evidence="3" id="KW-0418">Kinase</keyword>
<dbReference type="GeneID" id="20354148"/>
<reference evidence="4" key="5">
    <citation type="submission" date="2018-04" db="UniProtKB">
        <authorList>
            <consortium name="EnsemblFungi"/>
        </authorList>
    </citation>
    <scope>IDENTIFICATION</scope>
    <source>
        <strain evidence="4">R3-111a-1</strain>
    </source>
</reference>
<dbReference type="Gene3D" id="1.10.510.10">
    <property type="entry name" value="Transferase(Phosphotransferase) domain 1"/>
    <property type="match status" value="1"/>
</dbReference>
<evidence type="ECO:0000256" key="1">
    <source>
        <dbReference type="SAM" id="MobiDB-lite"/>
    </source>
</evidence>
<keyword evidence="3" id="KW-0808">Transferase</keyword>
<feature type="region of interest" description="Disordered" evidence="1">
    <location>
        <begin position="317"/>
        <end position="358"/>
    </location>
</feature>
<dbReference type="AlphaFoldDB" id="J3PJK4"/>
<dbReference type="GO" id="GO:0005634">
    <property type="term" value="C:nucleus"/>
    <property type="evidence" value="ECO:0007669"/>
    <property type="project" value="TreeGrafter"/>
</dbReference>
<dbReference type="PROSITE" id="PS50011">
    <property type="entry name" value="PROTEIN_KINASE_DOM"/>
    <property type="match status" value="1"/>
</dbReference>
<dbReference type="eggNOG" id="KOG0032">
    <property type="taxonomic scope" value="Eukaryota"/>
</dbReference>
<dbReference type="InterPro" id="IPR000719">
    <property type="entry name" value="Prot_kinase_dom"/>
</dbReference>
<dbReference type="GO" id="GO:0044773">
    <property type="term" value="P:mitotic DNA damage checkpoint signaling"/>
    <property type="evidence" value="ECO:0007669"/>
    <property type="project" value="TreeGrafter"/>
</dbReference>
<name>J3PJK4_GAET3</name>
<dbReference type="Pfam" id="PF00069">
    <property type="entry name" value="Pkinase"/>
    <property type="match status" value="1"/>
</dbReference>
<dbReference type="STRING" id="644352.J3PJK4"/>
<dbReference type="PANTHER" id="PTHR44167:SF24">
    <property type="entry name" value="SERINE_THREONINE-PROTEIN KINASE CHK2"/>
    <property type="match status" value="1"/>
</dbReference>
<gene>
    <name evidence="4" type="primary">20354148</name>
    <name evidence="3" type="ORF">GGTG_13690</name>
</gene>
<dbReference type="GO" id="GO:0004674">
    <property type="term" value="F:protein serine/threonine kinase activity"/>
    <property type="evidence" value="ECO:0007669"/>
    <property type="project" value="TreeGrafter"/>
</dbReference>
<dbReference type="OrthoDB" id="10252171at2759"/>
<dbReference type="InterPro" id="IPR011009">
    <property type="entry name" value="Kinase-like_dom_sf"/>
</dbReference>
<dbReference type="PANTHER" id="PTHR44167">
    <property type="entry name" value="OVARIAN-SPECIFIC SERINE/THREONINE-PROTEIN KINASE LOK-RELATED"/>
    <property type="match status" value="1"/>
</dbReference>
<feature type="domain" description="Protein kinase" evidence="2">
    <location>
        <begin position="1"/>
        <end position="170"/>
    </location>
</feature>
<feature type="region of interest" description="Disordered" evidence="1">
    <location>
        <begin position="180"/>
        <end position="200"/>
    </location>
</feature>
<dbReference type="InterPro" id="IPR008271">
    <property type="entry name" value="Ser/Thr_kinase_AS"/>
</dbReference>
<proteinExistence type="predicted"/>
<protein>
    <submittedName>
        <fullName evidence="3">CAMK protein kinase</fullName>
    </submittedName>
</protein>
<evidence type="ECO:0000313" key="3">
    <source>
        <dbReference type="EMBL" id="EJT68738.1"/>
    </source>
</evidence>
<dbReference type="VEuPathDB" id="FungiDB:GGTG_13690"/>
<accession>J3PJK4</accession>
<keyword evidence="5" id="KW-1185">Reference proteome</keyword>
<reference evidence="4" key="4">
    <citation type="journal article" date="2015" name="G3 (Bethesda)">
        <title>Genome sequences of three phytopathogenic species of the Magnaporthaceae family of fungi.</title>
        <authorList>
            <person name="Okagaki L.H."/>
            <person name="Nunes C.C."/>
            <person name="Sailsbery J."/>
            <person name="Clay B."/>
            <person name="Brown D."/>
            <person name="John T."/>
            <person name="Oh Y."/>
            <person name="Young N."/>
            <person name="Fitzgerald M."/>
            <person name="Haas B.J."/>
            <person name="Zeng Q."/>
            <person name="Young S."/>
            <person name="Adiconis X."/>
            <person name="Fan L."/>
            <person name="Levin J.Z."/>
            <person name="Mitchell T.K."/>
            <person name="Okubara P.A."/>
            <person name="Farman M.L."/>
            <person name="Kohn L.M."/>
            <person name="Birren B."/>
            <person name="Ma L.-J."/>
            <person name="Dean R.A."/>
        </authorList>
    </citation>
    <scope>NUCLEOTIDE SEQUENCE</scope>
    <source>
        <strain evidence="4">R3-111a-1</strain>
    </source>
</reference>
<dbReference type="EnsemblFungi" id="EJT68738">
    <property type="protein sequence ID" value="EJT68738"/>
    <property type="gene ID" value="GGTG_13690"/>
</dbReference>
<dbReference type="GO" id="GO:0051094">
    <property type="term" value="P:positive regulation of developmental process"/>
    <property type="evidence" value="ECO:0007669"/>
    <property type="project" value="UniProtKB-ARBA"/>
</dbReference>
<reference evidence="3" key="2">
    <citation type="submission" date="2010-07" db="EMBL/GenBank/DDBJ databases">
        <authorList>
            <consortium name="The Broad Institute Genome Sequencing Platform"/>
            <consortium name="Broad Institute Genome Sequencing Center for Infectious Disease"/>
            <person name="Ma L.-J."/>
            <person name="Dead R."/>
            <person name="Young S."/>
            <person name="Zeng Q."/>
            <person name="Koehrsen M."/>
            <person name="Alvarado L."/>
            <person name="Berlin A."/>
            <person name="Chapman S.B."/>
            <person name="Chen Z."/>
            <person name="Freedman E."/>
            <person name="Gellesch M."/>
            <person name="Goldberg J."/>
            <person name="Griggs A."/>
            <person name="Gujja S."/>
            <person name="Heilman E.R."/>
            <person name="Heiman D."/>
            <person name="Hepburn T."/>
            <person name="Howarth C."/>
            <person name="Jen D."/>
            <person name="Larson L."/>
            <person name="Mehta T."/>
            <person name="Neiman D."/>
            <person name="Pearson M."/>
            <person name="Roberts A."/>
            <person name="Saif S."/>
            <person name="Shea T."/>
            <person name="Shenoy N."/>
            <person name="Sisk P."/>
            <person name="Stolte C."/>
            <person name="Sykes S."/>
            <person name="Walk T."/>
            <person name="White J."/>
            <person name="Yandava C."/>
            <person name="Haas B."/>
            <person name="Nusbaum C."/>
            <person name="Birren B."/>
        </authorList>
    </citation>
    <scope>NUCLEOTIDE SEQUENCE</scope>
    <source>
        <strain evidence="3">R3-111a-1</strain>
    </source>
</reference>
<dbReference type="PROSITE" id="PS00108">
    <property type="entry name" value="PROTEIN_KINASE_ST"/>
    <property type="match status" value="1"/>
</dbReference>
<sequence>MELVDGLDLAKEHEQQPLTILESRIVLRQLVDAVNYLHGKHITHRDIKPANVLVRSRNPVHVKLTDLGLASASSSLNGNCGTPYYVAPEIRSGRRYTNKVDMWSLGVLALELLFGLPHYSKSQARQWPATVEGHTALLDPSPIRRFVSELLQREPTRRLAAADALNHEFFTTDLYDHRDPAPGASTRVRRTTRSSPEKGLHAKDIHRLGSAAKHVAHALGQILRFVRCALLVGKLNGAMPRTEDLVGTSMVALADDDNAHVFSSTTGSALPIVIHASNEVASQRLKVNLNAQLRGLPPHGSVSNPIAPYWLRRPRNRDSGNFSNAANGAQMGHPAPPRAEEGGGGATSITLKMFPVDG</sequence>
<dbReference type="HOGENOM" id="CLU_773972_0_0_1"/>
<dbReference type="RefSeq" id="XP_009229871.1">
    <property type="nucleotide sequence ID" value="XM_009231607.1"/>
</dbReference>
<evidence type="ECO:0000313" key="4">
    <source>
        <dbReference type="EnsemblFungi" id="EJT68738"/>
    </source>
</evidence>
<evidence type="ECO:0000259" key="2">
    <source>
        <dbReference type="PROSITE" id="PS50011"/>
    </source>
</evidence>
<reference evidence="3" key="3">
    <citation type="submission" date="2010-09" db="EMBL/GenBank/DDBJ databases">
        <title>Annotation of Gaeumannomyces graminis var. tritici R3-111a-1.</title>
        <authorList>
            <consortium name="The Broad Institute Genome Sequencing Platform"/>
            <person name="Ma L.-J."/>
            <person name="Dead R."/>
            <person name="Young S.K."/>
            <person name="Zeng Q."/>
            <person name="Gargeya S."/>
            <person name="Fitzgerald M."/>
            <person name="Haas B."/>
            <person name="Abouelleil A."/>
            <person name="Alvarado L."/>
            <person name="Arachchi H.M."/>
            <person name="Berlin A."/>
            <person name="Brown A."/>
            <person name="Chapman S.B."/>
            <person name="Chen Z."/>
            <person name="Dunbar C."/>
            <person name="Freedman E."/>
            <person name="Gearin G."/>
            <person name="Gellesch M."/>
            <person name="Goldberg J."/>
            <person name="Griggs A."/>
            <person name="Gujja S."/>
            <person name="Heiman D."/>
            <person name="Howarth C."/>
            <person name="Larson L."/>
            <person name="Lui A."/>
            <person name="MacDonald P.J.P."/>
            <person name="Mehta T."/>
            <person name="Montmayeur A."/>
            <person name="Murphy C."/>
            <person name="Neiman D."/>
            <person name="Pearson M."/>
            <person name="Priest M."/>
            <person name="Roberts A."/>
            <person name="Saif S."/>
            <person name="Shea T."/>
            <person name="Shenoy N."/>
            <person name="Sisk P."/>
            <person name="Stolte C."/>
            <person name="Sykes S."/>
            <person name="Yandava C."/>
            <person name="Wortman J."/>
            <person name="Nusbaum C."/>
            <person name="Birren B."/>
        </authorList>
    </citation>
    <scope>NUCLEOTIDE SEQUENCE</scope>
    <source>
        <strain evidence="3">R3-111a-1</strain>
    </source>
</reference>